<reference evidence="6 7" key="1">
    <citation type="submission" date="2015-02" db="EMBL/GenBank/DDBJ databases">
        <title>Genome Sequencing of Rickettsiales.</title>
        <authorList>
            <person name="Daugherty S.C."/>
            <person name="Su Q."/>
            <person name="Abolude K."/>
            <person name="Beier-Sexton M."/>
            <person name="Carlyon J.A."/>
            <person name="Carter R."/>
            <person name="Day N.P."/>
            <person name="Dumler S.J."/>
            <person name="Dyachenko V."/>
            <person name="Godinez A."/>
            <person name="Kurtti T.J."/>
            <person name="Lichay M."/>
            <person name="Mullins K.E."/>
            <person name="Ott S."/>
            <person name="Pappas-Brown V."/>
            <person name="Paris D.H."/>
            <person name="Patel P."/>
            <person name="Richards A.L."/>
            <person name="Sadzewicz L."/>
            <person name="Sears K."/>
            <person name="Seidman D."/>
            <person name="Sengamalay N."/>
            <person name="Stenos J."/>
            <person name="Tallon L.J."/>
            <person name="Vincent G."/>
            <person name="Fraser C.M."/>
            <person name="Munderloh U."/>
            <person name="Dunning-Hotopp J.C."/>
        </authorList>
    </citation>
    <scope>NUCLEOTIDE SEQUENCE [LARGE SCALE GENOMIC DNA]</scope>
    <source>
        <strain evidence="6 7">Fuller</strain>
    </source>
</reference>
<dbReference type="GO" id="GO:0009253">
    <property type="term" value="P:peptidoglycan catabolic process"/>
    <property type="evidence" value="ECO:0007669"/>
    <property type="project" value="InterPro"/>
</dbReference>
<dbReference type="GO" id="GO:0019867">
    <property type="term" value="C:outer membrane"/>
    <property type="evidence" value="ECO:0007669"/>
    <property type="project" value="TreeGrafter"/>
</dbReference>
<dbReference type="SMART" id="SM00644">
    <property type="entry name" value="Ami_2"/>
    <property type="match status" value="1"/>
</dbReference>
<accession>A0A0F3MJ62</accession>
<comment type="catalytic activity">
    <reaction evidence="1">
        <text>Hydrolyzes the link between N-acetylmuramoyl residues and L-amino acid residues in certain cell-wall glycopeptides.</text>
        <dbReference type="EC" id="3.5.1.28"/>
    </reaction>
</comment>
<dbReference type="EMBL" id="LANP01000017">
    <property type="protein sequence ID" value="KJV55785.1"/>
    <property type="molecule type" value="Genomic_DNA"/>
</dbReference>
<dbReference type="Pfam" id="PF01510">
    <property type="entry name" value="Amidase_2"/>
    <property type="match status" value="1"/>
</dbReference>
<organism evidence="6 7">
    <name type="scientific">Orientia chuto str. Dubai</name>
    <dbReference type="NCBI Taxonomy" id="1359168"/>
    <lineage>
        <taxon>Bacteria</taxon>
        <taxon>Pseudomonadati</taxon>
        <taxon>Pseudomonadota</taxon>
        <taxon>Alphaproteobacteria</taxon>
        <taxon>Rickettsiales</taxon>
        <taxon>Rickettsiaceae</taxon>
        <taxon>Rickettsieae</taxon>
        <taxon>Orientia</taxon>
    </lineage>
</organism>
<protein>
    <recommendedName>
        <fullName evidence="2">N-acetylmuramoyl-L-alanine amidase</fullName>
        <ecNumber evidence="2">3.5.1.28</ecNumber>
    </recommendedName>
</protein>
<dbReference type="RefSeq" id="WP_232296963.1">
    <property type="nucleotide sequence ID" value="NZ_LANP01000017.1"/>
</dbReference>
<dbReference type="EC" id="3.5.1.28" evidence="2"/>
<comment type="caution">
    <text evidence="6">The sequence shown here is derived from an EMBL/GenBank/DDBJ whole genome shotgun (WGS) entry which is preliminary data.</text>
</comment>
<gene>
    <name evidence="6" type="ORF">OCHUTO_0700</name>
</gene>
<evidence type="ECO:0000256" key="3">
    <source>
        <dbReference type="ARBA" id="ARBA00022801"/>
    </source>
</evidence>
<dbReference type="PANTHER" id="PTHR30417:SF1">
    <property type="entry name" value="N-ACETYLMURAMOYL-L-ALANINE AMIDASE AMID"/>
    <property type="match status" value="1"/>
</dbReference>
<dbReference type="STRING" id="1359168.OCHUTO_0700"/>
<keyword evidence="4" id="KW-0961">Cell wall biogenesis/degradation</keyword>
<name>A0A0F3MJ62_9RICK</name>
<evidence type="ECO:0000256" key="2">
    <source>
        <dbReference type="ARBA" id="ARBA00011901"/>
    </source>
</evidence>
<dbReference type="InterPro" id="IPR002502">
    <property type="entry name" value="Amidase_domain"/>
</dbReference>
<dbReference type="GO" id="GO:0009254">
    <property type="term" value="P:peptidoglycan turnover"/>
    <property type="evidence" value="ECO:0007669"/>
    <property type="project" value="TreeGrafter"/>
</dbReference>
<evidence type="ECO:0000313" key="7">
    <source>
        <dbReference type="Proteomes" id="UP000033616"/>
    </source>
</evidence>
<feature type="domain" description="N-acetylmuramoyl-L-alanine amidase" evidence="5">
    <location>
        <begin position="93"/>
        <end position="241"/>
    </location>
</feature>
<dbReference type="GO" id="GO:0008745">
    <property type="term" value="F:N-acetylmuramoyl-L-alanine amidase activity"/>
    <property type="evidence" value="ECO:0007669"/>
    <property type="project" value="UniProtKB-EC"/>
</dbReference>
<dbReference type="Proteomes" id="UP000033616">
    <property type="component" value="Unassembled WGS sequence"/>
</dbReference>
<dbReference type="Gene3D" id="3.40.80.10">
    <property type="entry name" value="Peptidoglycan recognition protein-like"/>
    <property type="match status" value="1"/>
</dbReference>
<dbReference type="CDD" id="cd06583">
    <property type="entry name" value="PGRP"/>
    <property type="match status" value="1"/>
</dbReference>
<sequence length="282" mass="32336">MIHLLILSLLQYVIFFNNVLAVKHESHLSNQLQVLISNKHYEMQHVPIEKVDVFKRAFSFKENTGIYVSQFSDYGMTGYAIDKFSESENNRNHYIERPQGMPVKYLIMHYTHENFFNTAQIFTANKSLGQVSSHLVITEKEVEGTPGGILVSFVPENQIAYHAGISFWKNDTGLNALSIGIEHVNKGINIQNKTKKWVHYDEHQITASGIVSSGIVKRYNINPTCVLGHSDIAYNRKIDPGPLFPWGRLYHEYGVGAWLTDAELNSQYIREKYNPKFLIQKT</sequence>
<proteinExistence type="predicted"/>
<dbReference type="InterPro" id="IPR036505">
    <property type="entry name" value="Amidase/PGRP_sf"/>
</dbReference>
<dbReference type="SUPFAM" id="SSF55846">
    <property type="entry name" value="N-acetylmuramoyl-L-alanine amidase-like"/>
    <property type="match status" value="1"/>
</dbReference>
<keyword evidence="3" id="KW-0378">Hydrolase</keyword>
<evidence type="ECO:0000313" key="6">
    <source>
        <dbReference type="EMBL" id="KJV55785.1"/>
    </source>
</evidence>
<dbReference type="AlphaFoldDB" id="A0A0F3MJ62"/>
<evidence type="ECO:0000256" key="4">
    <source>
        <dbReference type="ARBA" id="ARBA00023316"/>
    </source>
</evidence>
<evidence type="ECO:0000256" key="1">
    <source>
        <dbReference type="ARBA" id="ARBA00001561"/>
    </source>
</evidence>
<evidence type="ECO:0000259" key="5">
    <source>
        <dbReference type="SMART" id="SM00644"/>
    </source>
</evidence>
<keyword evidence="7" id="KW-1185">Reference proteome</keyword>
<dbReference type="PATRIC" id="fig|1359168.3.peg.317"/>
<dbReference type="InterPro" id="IPR051206">
    <property type="entry name" value="NAMLAA_amidase_2"/>
</dbReference>
<dbReference type="PANTHER" id="PTHR30417">
    <property type="entry name" value="N-ACETYLMURAMOYL-L-ALANINE AMIDASE AMID"/>
    <property type="match status" value="1"/>
</dbReference>
<dbReference type="GO" id="GO:0071555">
    <property type="term" value="P:cell wall organization"/>
    <property type="evidence" value="ECO:0007669"/>
    <property type="project" value="UniProtKB-KW"/>
</dbReference>